<dbReference type="SUPFAM" id="SSF140459">
    <property type="entry name" value="PE/PPE dimer-like"/>
    <property type="match status" value="1"/>
</dbReference>
<dbReference type="EMBL" id="BLLB01000002">
    <property type="protein sequence ID" value="GFH00594.1"/>
    <property type="molecule type" value="Genomic_DNA"/>
</dbReference>
<feature type="domain" description="ESX-1 secretion-associated protein EspB PE" evidence="2">
    <location>
        <begin position="12"/>
        <end position="88"/>
    </location>
</feature>
<feature type="compositionally biased region" description="Gly residues" evidence="1">
    <location>
        <begin position="365"/>
        <end position="376"/>
    </location>
</feature>
<comment type="caution">
    <text evidence="4">The sequence shown here is derived from an EMBL/GenBank/DDBJ whole genome shotgun (WGS) entry which is preliminary data.</text>
</comment>
<reference evidence="4 5" key="1">
    <citation type="journal article" date="2019" name="Emerg. Microbes Infect.">
        <title>Comprehensive subspecies identification of 175 nontuberculous mycobacteria species based on 7547 genomic profiles.</title>
        <authorList>
            <person name="Matsumoto Y."/>
            <person name="Kinjo T."/>
            <person name="Motooka D."/>
            <person name="Nabeya D."/>
            <person name="Jung N."/>
            <person name="Uechi K."/>
            <person name="Horii T."/>
            <person name="Iida T."/>
            <person name="Fujita J."/>
            <person name="Nakamura S."/>
        </authorList>
    </citation>
    <scope>NUCLEOTIDE SEQUENCE [LARGE SCALE GENOMIC DNA]</scope>
    <source>
        <strain evidence="4 5">JCM 30996</strain>
    </source>
</reference>
<feature type="domain" description="ESX-1 secretion-associated protein EspB PPE" evidence="3">
    <location>
        <begin position="138"/>
        <end position="293"/>
    </location>
</feature>
<feature type="region of interest" description="Disordered" evidence="1">
    <location>
        <begin position="95"/>
        <end position="117"/>
    </location>
</feature>
<dbReference type="InterPro" id="IPR038332">
    <property type="entry name" value="PPE_sf"/>
</dbReference>
<feature type="compositionally biased region" description="Gly residues" evidence="1">
    <location>
        <begin position="383"/>
        <end position="398"/>
    </location>
</feature>
<dbReference type="Pfam" id="PF21856">
    <property type="entry name" value="EspB_PPE"/>
    <property type="match status" value="1"/>
</dbReference>
<feature type="compositionally biased region" description="Gly residues" evidence="1">
    <location>
        <begin position="420"/>
        <end position="430"/>
    </location>
</feature>
<dbReference type="RefSeq" id="WP_163887551.1">
    <property type="nucleotide sequence ID" value="NZ_BLLB01000002.1"/>
</dbReference>
<dbReference type="InterPro" id="IPR041275">
    <property type="entry name" value="EspB_PE"/>
</dbReference>
<evidence type="ECO:0000259" key="2">
    <source>
        <dbReference type="Pfam" id="PF18625"/>
    </source>
</evidence>
<dbReference type="AlphaFoldDB" id="A0A7I9ZI15"/>
<evidence type="ECO:0000256" key="1">
    <source>
        <dbReference type="SAM" id="MobiDB-lite"/>
    </source>
</evidence>
<gene>
    <name evidence="4" type="ORF">MHIP_10770</name>
</gene>
<dbReference type="InterPro" id="IPR054056">
    <property type="entry name" value="EspB_PPE"/>
</dbReference>
<feature type="compositionally biased region" description="Basic and acidic residues" evidence="1">
    <location>
        <begin position="522"/>
        <end position="532"/>
    </location>
</feature>
<evidence type="ECO:0000313" key="5">
    <source>
        <dbReference type="Proteomes" id="UP000465304"/>
    </source>
</evidence>
<feature type="compositionally biased region" description="Low complexity" evidence="1">
    <location>
        <begin position="443"/>
        <end position="458"/>
    </location>
</feature>
<feature type="compositionally biased region" description="Low complexity" evidence="1">
    <location>
        <begin position="355"/>
        <end position="364"/>
    </location>
</feature>
<sequence length="532" mass="53672">MAGDEVKVDPDDLDRKARIVDDIPWGADPGEVSLSRPDSLQASSTAVTNLSNNAAALADYQKYGIEESRRLADTLRLVGSAYRRVDETAKASIDATIAGGPPPAPPPPVPVGSNSVPEPTAPVPMAPFRPVTADQDGFVDVKRADMLLNGGDHAASLRAAATAWSANATTLLGAAQPFQIKIENWEGAAADAAYTKFQRFGGWLVELAGKWEQLAAQANTLAAAHETARSTHEPIRVEYESLEAQMPAAIAAGGSAARTLSLKMEQLQHQSEAVRETYVASGNPTQVPPPEPRPNSTAPAMPVTGNGDPRGRGVPAREPGDERIGAQQARGGLQSSEGAPPTEQPAVSPMSATEQASEGAQQGASQGGQQGGGAPSGGPPGGSPGGGSPGAGQPGGAMPGAKGDPKLPTDPSLRPAAASGGSGAGGGGGVPSAPMQPAVSAETVGPTPVVVPTTPAAAAGGGAAGGGMAGGMGGMAPMMGAGQGGNTGEKKRNPQLSQDEELYTEERPWTEAVIGNRVRRRGTPDDTKKESQ</sequence>
<name>A0A7I9ZI15_9MYCO</name>
<proteinExistence type="predicted"/>
<feature type="compositionally biased region" description="Gly residues" evidence="1">
    <location>
        <begin position="459"/>
        <end position="474"/>
    </location>
</feature>
<dbReference type="Proteomes" id="UP000465304">
    <property type="component" value="Unassembled WGS sequence"/>
</dbReference>
<feature type="region of interest" description="Disordered" evidence="1">
    <location>
        <begin position="279"/>
        <end position="532"/>
    </location>
</feature>
<keyword evidence="5" id="KW-1185">Reference proteome</keyword>
<evidence type="ECO:0000259" key="3">
    <source>
        <dbReference type="Pfam" id="PF21856"/>
    </source>
</evidence>
<accession>A0A7I9ZI15</accession>
<organism evidence="4 5">
    <name type="scientific">Mycolicibacterium hippocampi</name>
    <dbReference type="NCBI Taxonomy" id="659824"/>
    <lineage>
        <taxon>Bacteria</taxon>
        <taxon>Bacillati</taxon>
        <taxon>Actinomycetota</taxon>
        <taxon>Actinomycetes</taxon>
        <taxon>Mycobacteriales</taxon>
        <taxon>Mycobacteriaceae</taxon>
        <taxon>Mycolicibacterium</taxon>
    </lineage>
</organism>
<feature type="compositionally biased region" description="Pro residues" evidence="1">
    <location>
        <begin position="100"/>
        <end position="110"/>
    </location>
</feature>
<dbReference type="Pfam" id="PF18625">
    <property type="entry name" value="EspB_PE"/>
    <property type="match status" value="1"/>
</dbReference>
<dbReference type="Gene3D" id="1.20.1260.20">
    <property type="entry name" value="PPE superfamily"/>
    <property type="match status" value="1"/>
</dbReference>
<evidence type="ECO:0008006" key="6">
    <source>
        <dbReference type="Google" id="ProtNLM"/>
    </source>
</evidence>
<protein>
    <recommendedName>
        <fullName evidence="6">ESX-1 secretion-associated protein EspB</fullName>
    </recommendedName>
</protein>
<evidence type="ECO:0000313" key="4">
    <source>
        <dbReference type="EMBL" id="GFH00594.1"/>
    </source>
</evidence>